<dbReference type="Proteomes" id="UP000324222">
    <property type="component" value="Unassembled WGS sequence"/>
</dbReference>
<gene>
    <name evidence="2" type="ORF">E2C01_054671</name>
</gene>
<keyword evidence="1" id="KW-0812">Transmembrane</keyword>
<keyword evidence="1" id="KW-0472">Membrane</keyword>
<feature type="transmembrane region" description="Helical" evidence="1">
    <location>
        <begin position="15"/>
        <end position="36"/>
    </location>
</feature>
<dbReference type="EMBL" id="VSRR010017723">
    <property type="protein sequence ID" value="MPC60618.1"/>
    <property type="molecule type" value="Genomic_DNA"/>
</dbReference>
<evidence type="ECO:0000313" key="2">
    <source>
        <dbReference type="EMBL" id="MPC60618.1"/>
    </source>
</evidence>
<accession>A0A5B7GUD8</accession>
<evidence type="ECO:0000313" key="3">
    <source>
        <dbReference type="Proteomes" id="UP000324222"/>
    </source>
</evidence>
<dbReference type="AlphaFoldDB" id="A0A5B7GUD8"/>
<evidence type="ECO:0000256" key="1">
    <source>
        <dbReference type="SAM" id="Phobius"/>
    </source>
</evidence>
<comment type="caution">
    <text evidence="2">The sequence shown here is derived from an EMBL/GenBank/DDBJ whole genome shotgun (WGS) entry which is preliminary data.</text>
</comment>
<keyword evidence="3" id="KW-1185">Reference proteome</keyword>
<keyword evidence="1" id="KW-1133">Transmembrane helix</keyword>
<proteinExistence type="predicted"/>
<organism evidence="2 3">
    <name type="scientific">Portunus trituberculatus</name>
    <name type="common">Swimming crab</name>
    <name type="synonym">Neptunus trituberculatus</name>
    <dbReference type="NCBI Taxonomy" id="210409"/>
    <lineage>
        <taxon>Eukaryota</taxon>
        <taxon>Metazoa</taxon>
        <taxon>Ecdysozoa</taxon>
        <taxon>Arthropoda</taxon>
        <taxon>Crustacea</taxon>
        <taxon>Multicrustacea</taxon>
        <taxon>Malacostraca</taxon>
        <taxon>Eumalacostraca</taxon>
        <taxon>Eucarida</taxon>
        <taxon>Decapoda</taxon>
        <taxon>Pleocyemata</taxon>
        <taxon>Brachyura</taxon>
        <taxon>Eubrachyura</taxon>
        <taxon>Portunoidea</taxon>
        <taxon>Portunidae</taxon>
        <taxon>Portuninae</taxon>
        <taxon>Portunus</taxon>
    </lineage>
</organism>
<reference evidence="2 3" key="1">
    <citation type="submission" date="2019-05" db="EMBL/GenBank/DDBJ databases">
        <title>Another draft genome of Portunus trituberculatus and its Hox gene families provides insights of decapod evolution.</title>
        <authorList>
            <person name="Jeong J.-H."/>
            <person name="Song I."/>
            <person name="Kim S."/>
            <person name="Choi T."/>
            <person name="Kim D."/>
            <person name="Ryu S."/>
            <person name="Kim W."/>
        </authorList>
    </citation>
    <scope>NUCLEOTIDE SEQUENCE [LARGE SCALE GENOMIC DNA]</scope>
    <source>
        <tissue evidence="2">Muscle</tissue>
    </source>
</reference>
<sequence length="61" mass="6612">MLVNASCFEISSASFPFLVISSTTICVLILTFIGLLPPSLNLPNLINSSTSWSNFCVLSWT</sequence>
<protein>
    <submittedName>
        <fullName evidence="2">Uncharacterized protein</fullName>
    </submittedName>
</protein>
<name>A0A5B7GUD8_PORTR</name>